<feature type="transmembrane region" description="Helical" evidence="1">
    <location>
        <begin position="89"/>
        <end position="108"/>
    </location>
</feature>
<proteinExistence type="predicted"/>
<evidence type="ECO:0000313" key="2">
    <source>
        <dbReference type="EMBL" id="GAA0544029.1"/>
    </source>
</evidence>
<dbReference type="EMBL" id="BAAAGS010000037">
    <property type="protein sequence ID" value="GAA0544029.1"/>
    <property type="molecule type" value="Genomic_DNA"/>
</dbReference>
<feature type="transmembrane region" description="Helical" evidence="1">
    <location>
        <begin position="169"/>
        <end position="191"/>
    </location>
</feature>
<organism evidence="2 3">
    <name type="scientific">Saccharopolyspora erythraea</name>
    <name type="common">Streptomyces erythraeus</name>
    <dbReference type="NCBI Taxonomy" id="1836"/>
    <lineage>
        <taxon>Bacteria</taxon>
        <taxon>Bacillati</taxon>
        <taxon>Actinomycetota</taxon>
        <taxon>Actinomycetes</taxon>
        <taxon>Pseudonocardiales</taxon>
        <taxon>Pseudonocardiaceae</taxon>
        <taxon>Saccharopolyspora</taxon>
    </lineage>
</organism>
<accession>A0ABP3NKF5</accession>
<feature type="transmembrane region" description="Helical" evidence="1">
    <location>
        <begin position="436"/>
        <end position="460"/>
    </location>
</feature>
<keyword evidence="1" id="KW-0472">Membrane</keyword>
<comment type="caution">
    <text evidence="2">The sequence shown here is derived from an EMBL/GenBank/DDBJ whole genome shotgun (WGS) entry which is preliminary data.</text>
</comment>
<feature type="transmembrane region" description="Helical" evidence="1">
    <location>
        <begin position="140"/>
        <end position="163"/>
    </location>
</feature>
<keyword evidence="3" id="KW-1185">Reference proteome</keyword>
<reference evidence="3" key="1">
    <citation type="journal article" date="2019" name="Int. J. Syst. Evol. Microbiol.">
        <title>The Global Catalogue of Microorganisms (GCM) 10K type strain sequencing project: providing services to taxonomists for standard genome sequencing and annotation.</title>
        <authorList>
            <consortium name="The Broad Institute Genomics Platform"/>
            <consortium name="The Broad Institute Genome Sequencing Center for Infectious Disease"/>
            <person name="Wu L."/>
            <person name="Ma J."/>
        </authorList>
    </citation>
    <scope>NUCLEOTIDE SEQUENCE [LARGE SCALE GENOMIC DNA]</scope>
    <source>
        <strain evidence="3">JCM 10303</strain>
    </source>
</reference>
<feature type="transmembrane region" description="Helical" evidence="1">
    <location>
        <begin position="467"/>
        <end position="486"/>
    </location>
</feature>
<keyword evidence="1" id="KW-1133">Transmembrane helix</keyword>
<sequence length="542" mass="54316">MRAETLRGEPGSAPRRPGRALTGLAVRQIRLSTGVVLAAAAGMSALVAWQYQTTFAGVLNAPALQALAANPAIRTLFGPPVALDDPGGFTVWRTGTPVAVLVAVWAVLSATRLTRGEEESGHWNLLLAAPIRKTALVSRALLVLAAGVVLVGIAVAAALVAAGTSATGAVLHAADIVAVGLGFAALGALAAQVLPTRGAATGLSVAVLGAMLLMRMVADGVQALAWLHWVTPFGLVAEVQPYAANRPVPLLVLAVVPPVLLAGAVVAAIRRDVGAGLVTVAATRRARTRLLGSVGAFAIRRSIGPVVGWVLGIASYYLLIGLLTHSLTEFVTDNPRFAELAAAAGFGGLGKASGYAAAMYGLLAIPVGVYAAARIAAVRADEVDRHSVLLLAQPVSRSHLVGVEIAAAVGGVFVLLTGAGVATWAGATAVDAELGLGASLTGVLNIAPIALLCLGAAVLALGWTPRAVLAIGSLPAAGGFLLQVLAQSTGAPRWVGQLSPFAHIASVPATSANWAGVAGLSATACGLASIGVIGYARRDLAA</sequence>
<feature type="transmembrane region" description="Helical" evidence="1">
    <location>
        <begin position="306"/>
        <end position="327"/>
    </location>
</feature>
<dbReference type="RefSeq" id="WP_009947608.1">
    <property type="nucleotide sequence ID" value="NZ_BAAAGS010000037.1"/>
</dbReference>
<keyword evidence="1" id="KW-0812">Transmembrane</keyword>
<feature type="transmembrane region" description="Helical" evidence="1">
    <location>
        <begin position="203"/>
        <end position="228"/>
    </location>
</feature>
<gene>
    <name evidence="2" type="ORF">GCM10009533_48710</name>
</gene>
<feature type="transmembrane region" description="Helical" evidence="1">
    <location>
        <begin position="398"/>
        <end position="424"/>
    </location>
</feature>
<feature type="transmembrane region" description="Helical" evidence="1">
    <location>
        <begin position="248"/>
        <end position="269"/>
    </location>
</feature>
<evidence type="ECO:0000256" key="1">
    <source>
        <dbReference type="SAM" id="Phobius"/>
    </source>
</evidence>
<feature type="transmembrane region" description="Helical" evidence="1">
    <location>
        <begin position="355"/>
        <end position="377"/>
    </location>
</feature>
<feature type="transmembrane region" description="Helical" evidence="1">
    <location>
        <begin position="514"/>
        <end position="536"/>
    </location>
</feature>
<evidence type="ECO:0000313" key="3">
    <source>
        <dbReference type="Proteomes" id="UP001500729"/>
    </source>
</evidence>
<dbReference type="Proteomes" id="UP001500729">
    <property type="component" value="Unassembled WGS sequence"/>
</dbReference>
<protein>
    <submittedName>
        <fullName evidence="2">Exporter of polyketide antibiotics</fullName>
    </submittedName>
</protein>
<feature type="transmembrane region" description="Helical" evidence="1">
    <location>
        <begin position="29"/>
        <end position="51"/>
    </location>
</feature>
<name>A0ABP3NKF5_SACER</name>